<dbReference type="OrthoDB" id="9795199at2"/>
<keyword evidence="3" id="KW-1185">Reference proteome</keyword>
<dbReference type="EMBL" id="SDHZ01000001">
    <property type="protein sequence ID" value="RXK86513.1"/>
    <property type="molecule type" value="Genomic_DNA"/>
</dbReference>
<dbReference type="SUPFAM" id="SSF55729">
    <property type="entry name" value="Acyl-CoA N-acyltransferases (Nat)"/>
    <property type="match status" value="1"/>
</dbReference>
<comment type="caution">
    <text evidence="2">The sequence shown here is derived from an EMBL/GenBank/DDBJ whole genome shotgun (WGS) entry which is preliminary data.</text>
</comment>
<proteinExistence type="predicted"/>
<dbReference type="AlphaFoldDB" id="A0A4Q1DCY9"/>
<keyword evidence="2" id="KW-0808">Transferase</keyword>
<organism evidence="2 3">
    <name type="scientific">Filimonas effusa</name>
    <dbReference type="NCBI Taxonomy" id="2508721"/>
    <lineage>
        <taxon>Bacteria</taxon>
        <taxon>Pseudomonadati</taxon>
        <taxon>Bacteroidota</taxon>
        <taxon>Chitinophagia</taxon>
        <taxon>Chitinophagales</taxon>
        <taxon>Chitinophagaceae</taxon>
        <taxon>Filimonas</taxon>
    </lineage>
</organism>
<dbReference type="PROSITE" id="PS51186">
    <property type="entry name" value="GNAT"/>
    <property type="match status" value="1"/>
</dbReference>
<dbReference type="InterPro" id="IPR016181">
    <property type="entry name" value="Acyl_CoA_acyltransferase"/>
</dbReference>
<sequence>MKFNIQPILENEDVILYPLLAKDFDELYAVASDPEVWEQHPNKDRWREDVFRSFFDGAMDSKGAFKIISKFTGEIAGSTRIYDYNEAENSVFVGYTFYGTKYWGKGINLAVKQMMLDYLFKYVSKVYFHVGSFNRRSQIAVERLGAKKIGELSVAYVGEEPRDNYVYVIEKAAV</sequence>
<dbReference type="Pfam" id="PF13302">
    <property type="entry name" value="Acetyltransf_3"/>
    <property type="match status" value="1"/>
</dbReference>
<evidence type="ECO:0000313" key="2">
    <source>
        <dbReference type="EMBL" id="RXK86513.1"/>
    </source>
</evidence>
<reference evidence="2 3" key="1">
    <citation type="submission" date="2019-01" db="EMBL/GenBank/DDBJ databases">
        <title>Filimonas sp. strain TTM-71.</title>
        <authorList>
            <person name="Chen W.-M."/>
        </authorList>
    </citation>
    <scope>NUCLEOTIDE SEQUENCE [LARGE SCALE GENOMIC DNA]</scope>
    <source>
        <strain evidence="2 3">TTM-71</strain>
    </source>
</reference>
<evidence type="ECO:0000313" key="3">
    <source>
        <dbReference type="Proteomes" id="UP000290545"/>
    </source>
</evidence>
<dbReference type="InterPro" id="IPR000182">
    <property type="entry name" value="GNAT_dom"/>
</dbReference>
<dbReference type="PANTHER" id="PTHR43610">
    <property type="entry name" value="BLL6696 PROTEIN"/>
    <property type="match status" value="1"/>
</dbReference>
<dbReference type="Gene3D" id="3.40.630.30">
    <property type="match status" value="1"/>
</dbReference>
<protein>
    <submittedName>
        <fullName evidence="2">N-acetyltransferase</fullName>
    </submittedName>
</protein>
<dbReference type="GO" id="GO:0016747">
    <property type="term" value="F:acyltransferase activity, transferring groups other than amino-acyl groups"/>
    <property type="evidence" value="ECO:0007669"/>
    <property type="project" value="InterPro"/>
</dbReference>
<dbReference type="Proteomes" id="UP000290545">
    <property type="component" value="Unassembled WGS sequence"/>
</dbReference>
<evidence type="ECO:0000259" key="1">
    <source>
        <dbReference type="PROSITE" id="PS51186"/>
    </source>
</evidence>
<feature type="domain" description="N-acetyltransferase" evidence="1">
    <location>
        <begin position="14"/>
        <end position="172"/>
    </location>
</feature>
<accession>A0A4Q1DCY9</accession>
<dbReference type="PANTHER" id="PTHR43610:SF1">
    <property type="entry name" value="N-ACETYLTRANSFERASE DOMAIN-CONTAINING PROTEIN"/>
    <property type="match status" value="1"/>
</dbReference>
<gene>
    <name evidence="2" type="ORF">ESB13_06820</name>
</gene>
<name>A0A4Q1DCY9_9BACT</name>
<dbReference type="RefSeq" id="WP_129002262.1">
    <property type="nucleotide sequence ID" value="NZ_SDHZ01000001.1"/>
</dbReference>